<keyword evidence="4" id="KW-1185">Reference proteome</keyword>
<dbReference type="PANTHER" id="PTHR44154:SF1">
    <property type="entry name" value="QUINONE OXIDOREDUCTASE"/>
    <property type="match status" value="1"/>
</dbReference>
<dbReference type="RefSeq" id="WP_340602682.1">
    <property type="nucleotide sequence ID" value="NZ_JBBMXV010000001.1"/>
</dbReference>
<dbReference type="InterPro" id="IPR051603">
    <property type="entry name" value="Zinc-ADH_QOR/CCCR"/>
</dbReference>
<keyword evidence="1" id="KW-0521">NADP</keyword>
<dbReference type="Gene3D" id="3.90.180.10">
    <property type="entry name" value="Medium-chain alcohol dehydrogenases, catalytic domain"/>
    <property type="match status" value="1"/>
</dbReference>
<sequence length="333" mass="35363">MQARVIDEFGEPDVFETREIETPEPGEGEVRISVAASSVNPVDYKIRRGDLPPFAPDFPAVIGCDVAGTVDAVGDGVTEFEAGDEVYGMPGGVTGNPGALAEYMIADADAIAPAPESISLAEAAALPVVALTAWEMLIDRAELDSEEENDVLVYGGSGGVGHIGVQIASAADAHVVATGSTEEKRGIAEELGAEATVDYTEQSVEEYVADHTGGEGFDVVFDPIGDDHLQTSFEAVRPYGRVLTTESSSTQDVSAMHLNALSLDVVLVILPILRDAWHDRLGHELREIAGMVDDGDLEPLVDEQRHGFSEAEEAHRRLEEGDALGKIVLENDL</sequence>
<dbReference type="Proteomes" id="UP001596312">
    <property type="component" value="Unassembled WGS sequence"/>
</dbReference>
<dbReference type="SMART" id="SM00829">
    <property type="entry name" value="PKS_ER"/>
    <property type="match status" value="1"/>
</dbReference>
<dbReference type="GO" id="GO:0044281">
    <property type="term" value="P:small molecule metabolic process"/>
    <property type="evidence" value="ECO:0007669"/>
    <property type="project" value="UniProtKB-ARBA"/>
</dbReference>
<dbReference type="InterPro" id="IPR013154">
    <property type="entry name" value="ADH-like_N"/>
</dbReference>
<evidence type="ECO:0000313" key="3">
    <source>
        <dbReference type="EMBL" id="MFC6904171.1"/>
    </source>
</evidence>
<reference evidence="3 4" key="1">
    <citation type="journal article" date="2019" name="Int. J. Syst. Evol. Microbiol.">
        <title>The Global Catalogue of Microorganisms (GCM) 10K type strain sequencing project: providing services to taxonomists for standard genome sequencing and annotation.</title>
        <authorList>
            <consortium name="The Broad Institute Genomics Platform"/>
            <consortium name="The Broad Institute Genome Sequencing Center for Infectious Disease"/>
            <person name="Wu L."/>
            <person name="Ma J."/>
        </authorList>
    </citation>
    <scope>NUCLEOTIDE SEQUENCE [LARGE SCALE GENOMIC DNA]</scope>
    <source>
        <strain evidence="3 4">CGMCC 1.3240</strain>
    </source>
</reference>
<dbReference type="Pfam" id="PF13602">
    <property type="entry name" value="ADH_zinc_N_2"/>
    <property type="match status" value="1"/>
</dbReference>
<dbReference type="InterPro" id="IPR020843">
    <property type="entry name" value="ER"/>
</dbReference>
<dbReference type="InterPro" id="IPR036291">
    <property type="entry name" value="NAD(P)-bd_dom_sf"/>
</dbReference>
<name>A0ABD5V329_9EURY</name>
<dbReference type="GO" id="GO:0016616">
    <property type="term" value="F:oxidoreductase activity, acting on the CH-OH group of donors, NAD or NADP as acceptor"/>
    <property type="evidence" value="ECO:0007669"/>
    <property type="project" value="UniProtKB-ARBA"/>
</dbReference>
<dbReference type="InterPro" id="IPR011032">
    <property type="entry name" value="GroES-like_sf"/>
</dbReference>
<protein>
    <submittedName>
        <fullName evidence="3">Zinc-binding dehydrogenase</fullName>
    </submittedName>
</protein>
<comment type="caution">
    <text evidence="3">The sequence shown here is derived from an EMBL/GenBank/DDBJ whole genome shotgun (WGS) entry which is preliminary data.</text>
</comment>
<accession>A0ABD5V329</accession>
<evidence type="ECO:0000259" key="2">
    <source>
        <dbReference type="SMART" id="SM00829"/>
    </source>
</evidence>
<evidence type="ECO:0000256" key="1">
    <source>
        <dbReference type="ARBA" id="ARBA00022857"/>
    </source>
</evidence>
<dbReference type="GO" id="GO:0030554">
    <property type="term" value="F:adenyl nucleotide binding"/>
    <property type="evidence" value="ECO:0007669"/>
    <property type="project" value="UniProtKB-ARBA"/>
</dbReference>
<dbReference type="PANTHER" id="PTHR44154">
    <property type="entry name" value="QUINONE OXIDOREDUCTASE"/>
    <property type="match status" value="1"/>
</dbReference>
<dbReference type="SUPFAM" id="SSF51735">
    <property type="entry name" value="NAD(P)-binding Rossmann-fold domains"/>
    <property type="match status" value="1"/>
</dbReference>
<feature type="domain" description="Enoyl reductase (ER)" evidence="2">
    <location>
        <begin position="10"/>
        <end position="329"/>
    </location>
</feature>
<dbReference type="Gene3D" id="3.40.50.720">
    <property type="entry name" value="NAD(P)-binding Rossmann-like Domain"/>
    <property type="match status" value="1"/>
</dbReference>
<proteinExistence type="predicted"/>
<evidence type="ECO:0000313" key="4">
    <source>
        <dbReference type="Proteomes" id="UP001596312"/>
    </source>
</evidence>
<gene>
    <name evidence="3" type="ORF">ACFQGH_03035</name>
</gene>
<dbReference type="GO" id="GO:0043168">
    <property type="term" value="F:anion binding"/>
    <property type="evidence" value="ECO:0007669"/>
    <property type="project" value="UniProtKB-ARBA"/>
</dbReference>
<dbReference type="SUPFAM" id="SSF50129">
    <property type="entry name" value="GroES-like"/>
    <property type="match status" value="1"/>
</dbReference>
<organism evidence="3 4">
    <name type="scientific">Halalkalicoccus tibetensis</name>
    <dbReference type="NCBI Taxonomy" id="175632"/>
    <lineage>
        <taxon>Archaea</taxon>
        <taxon>Methanobacteriati</taxon>
        <taxon>Methanobacteriota</taxon>
        <taxon>Stenosarchaea group</taxon>
        <taxon>Halobacteria</taxon>
        <taxon>Halobacteriales</taxon>
        <taxon>Halococcaceae</taxon>
        <taxon>Halalkalicoccus</taxon>
    </lineage>
</organism>
<dbReference type="Pfam" id="PF08240">
    <property type="entry name" value="ADH_N"/>
    <property type="match status" value="1"/>
</dbReference>
<dbReference type="EMBL" id="JBHSXQ010000001">
    <property type="protein sequence ID" value="MFC6904171.1"/>
    <property type="molecule type" value="Genomic_DNA"/>
</dbReference>
<dbReference type="AlphaFoldDB" id="A0ABD5V329"/>